<dbReference type="Proteomes" id="UP001433508">
    <property type="component" value="Unassembled WGS sequence"/>
</dbReference>
<reference evidence="2" key="1">
    <citation type="journal article" date="2024" name="Front. Bioeng. Biotechnol.">
        <title>Genome-scale model development and genomic sequencing of the oleaginous clade Lipomyces.</title>
        <authorList>
            <person name="Czajka J.J."/>
            <person name="Han Y."/>
            <person name="Kim J."/>
            <person name="Mondo S.J."/>
            <person name="Hofstad B.A."/>
            <person name="Robles A."/>
            <person name="Haridas S."/>
            <person name="Riley R."/>
            <person name="LaButti K."/>
            <person name="Pangilinan J."/>
            <person name="Andreopoulos W."/>
            <person name="Lipzen A."/>
            <person name="Yan J."/>
            <person name="Wang M."/>
            <person name="Ng V."/>
            <person name="Grigoriev I.V."/>
            <person name="Spatafora J.W."/>
            <person name="Magnuson J.K."/>
            <person name="Baker S.E."/>
            <person name="Pomraning K.R."/>
        </authorList>
    </citation>
    <scope>NUCLEOTIDE SEQUENCE [LARGE SCALE GENOMIC DNA]</scope>
    <source>
        <strain evidence="2">CBS 7786</strain>
    </source>
</reference>
<keyword evidence="2" id="KW-1185">Reference proteome</keyword>
<proteinExistence type="predicted"/>
<comment type="caution">
    <text evidence="1">The sequence shown here is derived from an EMBL/GenBank/DDBJ whole genome shotgun (WGS) entry which is preliminary data.</text>
</comment>
<gene>
    <name evidence="1" type="ORF">V1525DRAFT_401537</name>
</gene>
<evidence type="ECO:0000313" key="2">
    <source>
        <dbReference type="Proteomes" id="UP001433508"/>
    </source>
</evidence>
<name>A0ACC3T4A5_LIPKO</name>
<evidence type="ECO:0000313" key="1">
    <source>
        <dbReference type="EMBL" id="KAK9238259.1"/>
    </source>
</evidence>
<sequence>MKFARYLSDNLVPEWRTQYLDYKGGKKRLKKLRKGGGVKGPLPELGLATPSVSTASKLRTSADGKEDAASGSTVADGLQVPSQDVQVENISRVTPQQLLNASGAIDIPGRRQDSMGHETPNLAIYGSIIATPPTGSAFHLPPPALAHPDDQQPSSSQPIEDTPILTRTVTFSTDANADQKGASPGLGAPALSPQDSVASLSHRPTRSSMRGTDSARNPLSRQSTNVSFKSGPTASTPRSEKSILKQNSKYDMGLPDTAGTQRAPTTRRSSTVNAVRSFLEETRRRMSAESDYRDFISWLDGEFDKVQTFYRMKEQEAVVRFDKIKDQLHVLRDQKMQERDRTVNEETANGGTVKSNGKQKPVTWADQIARNWKSFYKQLDLHHLPFFSKQHQPEPDGLSDYRRREAVTSVPYNAARKKLKYAVVEYYRGLELLKSYHLLNRTAVQKITKKFDKVTQSSISPWYLEKVNRSYFGQSDVVDNLINQVEDFYSRYFERGNRKQAIEKLRRREQPASQYSATFLSGIWIGIGLPLFIQALVTGLEKGFRGEIPNVVYIFQIFGGGFLMCLFGVLFTINCMAWSRYKINYPFIFEWDQRHFLNFREFLEIPSFLFFFLSICMYLCFYDYWPNRLPAQWYPLIFVVGAVLVLFLPLPIFHWRAREWLAIALWRLMLSGLYPVEFRDFFLGDIFCSLTYSLSNAELFFCLYARDWNQAPNCGSSRSRVMGFLNALPPIWRFLQCWRRYFDTKNWFPHLANAGKYTFTIATAVVLSVWRIDRVSTNRDVFVLFASINTVYSTFWDLFMDWSLFQPNSRFPLLRDELGFHTPWFYYCAMVIDVLLRLDWIFYVIFPVQVQQSAALSFMIALLEVVRRFVWIFFRMENEHCTNVGRFIASRDMPLPYDLEEVNLELDEIETRTPLLAAEEGRSTGAQVGVDQSPLQPPRPSPLGSVRRRKSVPLTPRLVANAIRDAHAQDFERRKPDRSVSHPSHHGSMVHPGDFSDDDDDDGDDDNVTVDDGDDDASAASSDQDLESEADLGSTLHSQTQAGSPVIRRQG</sequence>
<protein>
    <submittedName>
        <fullName evidence="1">EXS family protein</fullName>
    </submittedName>
</protein>
<dbReference type="EMBL" id="MU971358">
    <property type="protein sequence ID" value="KAK9238259.1"/>
    <property type="molecule type" value="Genomic_DNA"/>
</dbReference>
<accession>A0ACC3T4A5</accession>
<organism evidence="1 2">
    <name type="scientific">Lipomyces kononenkoae</name>
    <name type="common">Yeast</name>
    <dbReference type="NCBI Taxonomy" id="34357"/>
    <lineage>
        <taxon>Eukaryota</taxon>
        <taxon>Fungi</taxon>
        <taxon>Dikarya</taxon>
        <taxon>Ascomycota</taxon>
        <taxon>Saccharomycotina</taxon>
        <taxon>Lipomycetes</taxon>
        <taxon>Lipomycetales</taxon>
        <taxon>Lipomycetaceae</taxon>
        <taxon>Lipomyces</taxon>
    </lineage>
</organism>